<evidence type="ECO:0000256" key="4">
    <source>
        <dbReference type="SAM" id="Coils"/>
    </source>
</evidence>
<feature type="domain" description="Histidine kinase" evidence="6">
    <location>
        <begin position="1021"/>
        <end position="1251"/>
    </location>
</feature>
<dbReference type="Pfam" id="PF08447">
    <property type="entry name" value="PAS_3"/>
    <property type="match status" value="1"/>
</dbReference>
<dbReference type="Pfam" id="PF02518">
    <property type="entry name" value="HATPase_c"/>
    <property type="match status" value="1"/>
</dbReference>
<dbReference type="SUPFAM" id="SSF55874">
    <property type="entry name" value="ATPase domain of HSP90 chaperone/DNA topoisomerase II/histidine kinase"/>
    <property type="match status" value="1"/>
</dbReference>
<feature type="chain" id="PRO_5045171587" description="histidine kinase" evidence="5">
    <location>
        <begin position="22"/>
        <end position="1251"/>
    </location>
</feature>
<dbReference type="InterPro" id="IPR015943">
    <property type="entry name" value="WD40/YVTN_repeat-like_dom_sf"/>
</dbReference>
<evidence type="ECO:0000256" key="2">
    <source>
        <dbReference type="ARBA" id="ARBA00012438"/>
    </source>
</evidence>
<dbReference type="SMART" id="SM00387">
    <property type="entry name" value="HATPase_c"/>
    <property type="match status" value="1"/>
</dbReference>
<dbReference type="InterPro" id="IPR013783">
    <property type="entry name" value="Ig-like_fold"/>
</dbReference>
<evidence type="ECO:0000313" key="7">
    <source>
        <dbReference type="EMBL" id="MBZ4187081.1"/>
    </source>
</evidence>
<dbReference type="Gene3D" id="1.10.287.130">
    <property type="match status" value="1"/>
</dbReference>
<dbReference type="RefSeq" id="WP_223629750.1">
    <property type="nucleotide sequence ID" value="NZ_JAIQDJ010000011.1"/>
</dbReference>
<dbReference type="InterPro" id="IPR011110">
    <property type="entry name" value="Reg_prop"/>
</dbReference>
<dbReference type="InterPro" id="IPR011123">
    <property type="entry name" value="Y_Y_Y"/>
</dbReference>
<comment type="caution">
    <text evidence="7">The sequence shown here is derived from an EMBL/GenBank/DDBJ whole genome shotgun (WGS) entry which is preliminary data.</text>
</comment>
<keyword evidence="3" id="KW-0597">Phosphoprotein</keyword>
<keyword evidence="4" id="KW-0175">Coiled coil</keyword>
<evidence type="ECO:0000256" key="1">
    <source>
        <dbReference type="ARBA" id="ARBA00000085"/>
    </source>
</evidence>
<dbReference type="Gene3D" id="2.130.10.10">
    <property type="entry name" value="YVTN repeat-like/Quinoprotein amine dehydrogenase"/>
    <property type="match status" value="2"/>
</dbReference>
<dbReference type="PRINTS" id="PR00344">
    <property type="entry name" value="BCTRLSENSOR"/>
</dbReference>
<dbReference type="Pfam" id="PF07494">
    <property type="entry name" value="Reg_prop"/>
    <property type="match status" value="4"/>
</dbReference>
<sequence>MKRVLLCVLMLLGGLANGAAAQVPGEIDLRLQHLGVEQGLSQSTARALAQDGDGMLWIGTQDGLNRYDGYTFHVFRHDAADNTSLPDNHVTALATDKAGRLWVGTQSGGLGRYDPEQQAFHNFPVALNRSDALAATPVNAILAMPDGELWVASGHGHLQRLNPTNERFTTIVLPTQSQVRTLLALPDGDVLIGTSQGLLRWVHSQQRIQAWAAQALSAGTADVQALAREGVHGNLWVGTASQGAFELTSDGAVLRQVSFDDGVAADDVRSLLVDARGRIWIGTYNGLSRIDAEGAAPHRWLGNESRSDGLVSGRVHALLQDRDGLIWIGTWLGGAHVYLPGSDTFREFRSDQQDPRGLPGNGVRSVLSNPDGSLWLGILGGGGLIHFSPDRGVLERFYTGGKGPLQLPSDRIQALARDLDGGLWVGFMDVGLAYRRPGTSKFELLPPRPDDAASPAAGNVLTMHVDRTGTLWVGYEDKGLDALCRGCDRFRHFTFDATARDSLPGQTIGVVFEDRAGRLWVGARPGGLSILDRVSGRTTPLADVLSAPTSNLPRAITMITQSRNGELWVGTQGGGLARLTPVQGGRFRLQTYTRKQGLAAEAIGRIFEDARGDIWASTTLGISRLDPASGFIQNFSSRAGAQGEGYFVESGAAMPDGRIAFGGLRGLTIFNPNAVFSSDAIHRPMLTDVRAYQSSNAKVTEWRYRKGSDHQPDSLWLRAGSGGFGFSFSALTYSDPELVEYSYRLEPLDSDWIKADANQRNAGYPHLSPGDYRLRLRARFPGESYGPERVVDVHLAALWWQTLWARLGAALLLLLPFGLWGWNRRKLFIERANTQAVLAESEERLKLALWGTGDEFWDADLVTGRLVRINPMPNIKGLGDVAQLSFSDLVAAVHPQDQAELTAALSRHINGSASDFDNTYRMLDVHDHWRWLRSRGRLVEYDAAGRPVRMAGVTVDVSELREHESAMERVNQELEQRVDQRTSDLTLLNHELSSTIDQLRMTQHQLVESEKLAALGGLVAGIAHEVNTPLGVGVTAASHLEQQAQQFRAAITAGAVSSQQVSAFSQTVSDASAMVLRNLQRADKMIRSFKQVAVDQTSEAPRMIQLAAYMDEILVSLQPVLKRSPHELEIDIPAGLAVYTQPGAIYQIVVNLVTNSLTHAFAGIAHGRMQIAAAADGDGWVLHYSDNGVGMQESVRRRIYDPFFTTRRGQGGSGLGMHIVYKLVVQTLEGSIECESELGKGTQFTLRFPHR</sequence>
<keyword evidence="8" id="KW-1185">Reference proteome</keyword>
<dbReference type="InterPro" id="IPR003594">
    <property type="entry name" value="HATPase_dom"/>
</dbReference>
<dbReference type="Proteomes" id="UP001430290">
    <property type="component" value="Unassembled WGS sequence"/>
</dbReference>
<dbReference type="Gene3D" id="2.60.40.10">
    <property type="entry name" value="Immunoglobulins"/>
    <property type="match status" value="1"/>
</dbReference>
<dbReference type="SUPFAM" id="SSF55785">
    <property type="entry name" value="PYP-like sensor domain (PAS domain)"/>
    <property type="match status" value="1"/>
</dbReference>
<keyword evidence="5" id="KW-0732">Signal</keyword>
<dbReference type="PROSITE" id="PS50109">
    <property type="entry name" value="HIS_KIN"/>
    <property type="match status" value="1"/>
</dbReference>
<dbReference type="PANTHER" id="PTHR43547">
    <property type="entry name" value="TWO-COMPONENT HISTIDINE KINASE"/>
    <property type="match status" value="1"/>
</dbReference>
<dbReference type="EMBL" id="JAIQDJ010000011">
    <property type="protein sequence ID" value="MBZ4187081.1"/>
    <property type="molecule type" value="Genomic_DNA"/>
</dbReference>
<dbReference type="InterPro" id="IPR004358">
    <property type="entry name" value="Sig_transdc_His_kin-like_C"/>
</dbReference>
<name>A0ABS7TH86_9GAMM</name>
<evidence type="ECO:0000259" key="6">
    <source>
        <dbReference type="PROSITE" id="PS50109"/>
    </source>
</evidence>
<dbReference type="InterPro" id="IPR003661">
    <property type="entry name" value="HisK_dim/P_dom"/>
</dbReference>
<proteinExistence type="predicted"/>
<gene>
    <name evidence="7" type="ORF">K7B09_12190</name>
</gene>
<feature type="signal peptide" evidence="5">
    <location>
        <begin position="1"/>
        <end position="21"/>
    </location>
</feature>
<evidence type="ECO:0000256" key="3">
    <source>
        <dbReference type="ARBA" id="ARBA00022553"/>
    </source>
</evidence>
<dbReference type="InterPro" id="IPR013655">
    <property type="entry name" value="PAS_fold_3"/>
</dbReference>
<dbReference type="CDD" id="cd00082">
    <property type="entry name" value="HisKA"/>
    <property type="match status" value="1"/>
</dbReference>
<comment type="catalytic activity">
    <reaction evidence="1">
        <text>ATP + protein L-histidine = ADP + protein N-phospho-L-histidine.</text>
        <dbReference type="EC" id="2.7.13.3"/>
    </reaction>
</comment>
<evidence type="ECO:0000256" key="5">
    <source>
        <dbReference type="SAM" id="SignalP"/>
    </source>
</evidence>
<dbReference type="SUPFAM" id="SSF63829">
    <property type="entry name" value="Calcium-dependent phosphotriesterase"/>
    <property type="match status" value="3"/>
</dbReference>
<dbReference type="Gene3D" id="3.30.450.20">
    <property type="entry name" value="PAS domain"/>
    <property type="match status" value="1"/>
</dbReference>
<protein>
    <recommendedName>
        <fullName evidence="2">histidine kinase</fullName>
        <ecNumber evidence="2">2.7.13.3</ecNumber>
    </recommendedName>
</protein>
<dbReference type="Pfam" id="PF07495">
    <property type="entry name" value="Y_Y_Y"/>
    <property type="match status" value="1"/>
</dbReference>
<dbReference type="EC" id="2.7.13.3" evidence="2"/>
<accession>A0ABS7TH86</accession>
<feature type="coiled-coil region" evidence="4">
    <location>
        <begin position="957"/>
        <end position="991"/>
    </location>
</feature>
<dbReference type="InterPro" id="IPR005467">
    <property type="entry name" value="His_kinase_dom"/>
</dbReference>
<dbReference type="InterPro" id="IPR035965">
    <property type="entry name" value="PAS-like_dom_sf"/>
</dbReference>
<organism evidence="7 8">
    <name type="scientific">Thermomonas beijingensis</name>
    <dbReference type="NCBI Taxonomy" id="2872701"/>
    <lineage>
        <taxon>Bacteria</taxon>
        <taxon>Pseudomonadati</taxon>
        <taxon>Pseudomonadota</taxon>
        <taxon>Gammaproteobacteria</taxon>
        <taxon>Lysobacterales</taxon>
        <taxon>Lysobacteraceae</taxon>
        <taxon>Thermomonas</taxon>
    </lineage>
</organism>
<reference evidence="7" key="1">
    <citation type="submission" date="2021-09" db="EMBL/GenBank/DDBJ databases">
        <authorList>
            <person name="Wu T."/>
            <person name="Guo S.Z."/>
        </authorList>
    </citation>
    <scope>NUCLEOTIDE SEQUENCE</scope>
    <source>
        <strain evidence="7">RSS-23</strain>
    </source>
</reference>
<evidence type="ECO:0000313" key="8">
    <source>
        <dbReference type="Proteomes" id="UP001430290"/>
    </source>
</evidence>
<dbReference type="InterPro" id="IPR036890">
    <property type="entry name" value="HATPase_C_sf"/>
</dbReference>
<dbReference type="PANTHER" id="PTHR43547:SF2">
    <property type="entry name" value="HYBRID SIGNAL TRANSDUCTION HISTIDINE KINASE C"/>
    <property type="match status" value="1"/>
</dbReference>
<dbReference type="Gene3D" id="3.30.565.10">
    <property type="entry name" value="Histidine kinase-like ATPase, C-terminal domain"/>
    <property type="match status" value="1"/>
</dbReference>